<evidence type="ECO:0000256" key="1">
    <source>
        <dbReference type="ARBA" id="ARBA00008056"/>
    </source>
</evidence>
<keyword evidence="3 4" id="KW-0408">Iron</keyword>
<dbReference type="PANTHER" id="PTHR47991">
    <property type="entry name" value="OXOGLUTARATE/IRON-DEPENDENT DIOXYGENASE"/>
    <property type="match status" value="1"/>
</dbReference>
<reference evidence="6 7" key="1">
    <citation type="submission" date="2024-11" db="EMBL/GenBank/DDBJ databases">
        <title>A near-complete genome assembly of Cinchona calisaya.</title>
        <authorList>
            <person name="Lian D.C."/>
            <person name="Zhao X.W."/>
            <person name="Wei L."/>
        </authorList>
    </citation>
    <scope>NUCLEOTIDE SEQUENCE [LARGE SCALE GENOMIC DNA]</scope>
    <source>
        <tissue evidence="6">Nenye</tissue>
    </source>
</reference>
<dbReference type="AlphaFoldDB" id="A0ABD2ZHC0"/>
<dbReference type="InterPro" id="IPR026992">
    <property type="entry name" value="DIOX_N"/>
</dbReference>
<dbReference type="Pfam" id="PF03171">
    <property type="entry name" value="2OG-FeII_Oxy"/>
    <property type="match status" value="1"/>
</dbReference>
<keyword evidence="2 4" id="KW-0479">Metal-binding</keyword>
<dbReference type="GO" id="GO:0016706">
    <property type="term" value="F:2-oxoglutarate-dependent dioxygenase activity"/>
    <property type="evidence" value="ECO:0007669"/>
    <property type="project" value="UniProtKB-ARBA"/>
</dbReference>
<keyword evidence="4" id="KW-0560">Oxidoreductase</keyword>
<dbReference type="Proteomes" id="UP001630127">
    <property type="component" value="Unassembled WGS sequence"/>
</dbReference>
<comment type="caution">
    <text evidence="6">The sequence shown here is derived from an EMBL/GenBank/DDBJ whole genome shotgun (WGS) entry which is preliminary data.</text>
</comment>
<evidence type="ECO:0000256" key="3">
    <source>
        <dbReference type="ARBA" id="ARBA00023004"/>
    </source>
</evidence>
<dbReference type="InterPro" id="IPR027443">
    <property type="entry name" value="IPNS-like_sf"/>
</dbReference>
<proteinExistence type="inferred from homology"/>
<dbReference type="GO" id="GO:0002238">
    <property type="term" value="P:response to molecule of fungal origin"/>
    <property type="evidence" value="ECO:0007669"/>
    <property type="project" value="UniProtKB-ARBA"/>
</dbReference>
<gene>
    <name evidence="6" type="ORF">ACH5RR_020279</name>
</gene>
<dbReference type="Pfam" id="PF14226">
    <property type="entry name" value="DIOX_N"/>
    <property type="match status" value="1"/>
</dbReference>
<dbReference type="InterPro" id="IPR005123">
    <property type="entry name" value="Oxoglu/Fe-dep_dioxygenase_dom"/>
</dbReference>
<evidence type="ECO:0000313" key="6">
    <source>
        <dbReference type="EMBL" id="KAL3517690.1"/>
    </source>
</evidence>
<dbReference type="GO" id="GO:0046872">
    <property type="term" value="F:metal ion binding"/>
    <property type="evidence" value="ECO:0007669"/>
    <property type="project" value="UniProtKB-KW"/>
</dbReference>
<dbReference type="InterPro" id="IPR050295">
    <property type="entry name" value="Plant_2OG-oxidoreductases"/>
</dbReference>
<dbReference type="GO" id="GO:0009805">
    <property type="term" value="P:coumarin biosynthetic process"/>
    <property type="evidence" value="ECO:0007669"/>
    <property type="project" value="UniProtKB-ARBA"/>
</dbReference>
<dbReference type="SUPFAM" id="SSF51197">
    <property type="entry name" value="Clavaminate synthase-like"/>
    <property type="match status" value="1"/>
</dbReference>
<sequence>MENQCVKRWFNVQSVPADYSFSPKDRPGQLQIPLCDTIPVVDLQNATKSPERSSIVQEIFKAGQEYGFFQVINHGVPENVARDTFNVFKEFFDMSEEDKKCKDSQGWIYMGSTDYAKDGVHLWRDSVKHSCHPLEECMQRWPQKPTLYREVVEAYVEEMKRLSGRILELICEGLGLEAKYLEDLSQVQLLICNHYPRCPEPSLTLGLLKHCDPSLITILLQEGNACGLQVLNNGKWIGVAPLPNALVVNVGNQLEIISNGRLKSAEHRAVTNSYETRTSIATFINPCHNSIVEPAKVLVDESNPPRFAATIYKDFVYKSEISPDEATKPPKSLYS</sequence>
<dbReference type="EMBL" id="JBJUIK010000009">
    <property type="protein sequence ID" value="KAL3517690.1"/>
    <property type="molecule type" value="Genomic_DNA"/>
</dbReference>
<protein>
    <recommendedName>
        <fullName evidence="5">Fe2OG dioxygenase domain-containing protein</fullName>
    </recommendedName>
</protein>
<organism evidence="6 7">
    <name type="scientific">Cinchona calisaya</name>
    <dbReference type="NCBI Taxonomy" id="153742"/>
    <lineage>
        <taxon>Eukaryota</taxon>
        <taxon>Viridiplantae</taxon>
        <taxon>Streptophyta</taxon>
        <taxon>Embryophyta</taxon>
        <taxon>Tracheophyta</taxon>
        <taxon>Spermatophyta</taxon>
        <taxon>Magnoliopsida</taxon>
        <taxon>eudicotyledons</taxon>
        <taxon>Gunneridae</taxon>
        <taxon>Pentapetalae</taxon>
        <taxon>asterids</taxon>
        <taxon>lamiids</taxon>
        <taxon>Gentianales</taxon>
        <taxon>Rubiaceae</taxon>
        <taxon>Cinchonoideae</taxon>
        <taxon>Cinchoneae</taxon>
        <taxon>Cinchona</taxon>
    </lineage>
</organism>
<dbReference type="Gene3D" id="2.60.120.330">
    <property type="entry name" value="B-lactam Antibiotic, Isopenicillin N Synthase, Chain"/>
    <property type="match status" value="1"/>
</dbReference>
<evidence type="ECO:0000259" key="5">
    <source>
        <dbReference type="PROSITE" id="PS51471"/>
    </source>
</evidence>
<keyword evidence="7" id="KW-1185">Reference proteome</keyword>
<dbReference type="InterPro" id="IPR044861">
    <property type="entry name" value="IPNS-like_FE2OG_OXY"/>
</dbReference>
<dbReference type="PROSITE" id="PS51471">
    <property type="entry name" value="FE2OG_OXY"/>
    <property type="match status" value="1"/>
</dbReference>
<comment type="similarity">
    <text evidence="1 4">Belongs to the iron/ascorbate-dependent oxidoreductase family.</text>
</comment>
<evidence type="ECO:0000313" key="7">
    <source>
        <dbReference type="Proteomes" id="UP001630127"/>
    </source>
</evidence>
<name>A0ABD2ZHC0_9GENT</name>
<evidence type="ECO:0000256" key="2">
    <source>
        <dbReference type="ARBA" id="ARBA00022723"/>
    </source>
</evidence>
<evidence type="ECO:0000256" key="4">
    <source>
        <dbReference type="RuleBase" id="RU003682"/>
    </source>
</evidence>
<feature type="domain" description="Fe2OG dioxygenase" evidence="5">
    <location>
        <begin position="183"/>
        <end position="286"/>
    </location>
</feature>
<accession>A0ABD2ZHC0</accession>